<keyword evidence="3" id="KW-0648">Protein biosynthesis</keyword>
<proteinExistence type="inferred from homology"/>
<dbReference type="GO" id="GO:0006417">
    <property type="term" value="P:regulation of translation"/>
    <property type="evidence" value="ECO:0007669"/>
    <property type="project" value="UniProtKB-KW"/>
</dbReference>
<evidence type="ECO:0000256" key="2">
    <source>
        <dbReference type="ARBA" id="ARBA00022845"/>
    </source>
</evidence>
<accession>A0A1M5KQ34</accession>
<dbReference type="RefSeq" id="WP_073306884.1">
    <property type="nucleotide sequence ID" value="NZ_FQWV01000001.1"/>
</dbReference>
<dbReference type="GO" id="GO:0001731">
    <property type="term" value="P:formation of translation preinitiation complex"/>
    <property type="evidence" value="ECO:0007669"/>
    <property type="project" value="TreeGrafter"/>
</dbReference>
<feature type="region of interest" description="Disordered" evidence="4">
    <location>
        <begin position="1"/>
        <end position="23"/>
    </location>
</feature>
<organism evidence="6 7">
    <name type="scientific">Halobaculum gomorrense</name>
    <dbReference type="NCBI Taxonomy" id="43928"/>
    <lineage>
        <taxon>Archaea</taxon>
        <taxon>Methanobacteriati</taxon>
        <taxon>Methanobacteriota</taxon>
        <taxon>Stenosarchaea group</taxon>
        <taxon>Halobacteria</taxon>
        <taxon>Halobacteriales</taxon>
        <taxon>Haloferacaceae</taxon>
        <taxon>Halobaculum</taxon>
    </lineage>
</organism>
<dbReference type="SUPFAM" id="SSF55159">
    <property type="entry name" value="eIF1-like"/>
    <property type="match status" value="1"/>
</dbReference>
<dbReference type="EMBL" id="FQWV01000001">
    <property type="protein sequence ID" value="SHG54897.1"/>
    <property type="molecule type" value="Genomic_DNA"/>
</dbReference>
<evidence type="ECO:0000256" key="4">
    <source>
        <dbReference type="SAM" id="MobiDB-lite"/>
    </source>
</evidence>
<keyword evidence="7" id="KW-1185">Reference proteome</keyword>
<dbReference type="PANTHER" id="PTHR12789">
    <property type="entry name" value="DENSITY-REGULATED PROTEIN HOMOLOG"/>
    <property type="match status" value="1"/>
</dbReference>
<sequence length="97" mass="10575">MGDTTEDPFDGIPDDLTADLDRSEQTLSVRIERRTYNKPVTVIEGFDPDATDLKELASELKRAVGAGGTVDDGAIEVQGDHEERVGDLLADRGFRLV</sequence>
<dbReference type="STRING" id="43928.SAMN05443636_0600"/>
<gene>
    <name evidence="6" type="ORF">SAMN05443636_0600</name>
</gene>
<dbReference type="GO" id="GO:0002188">
    <property type="term" value="P:translation reinitiation"/>
    <property type="evidence" value="ECO:0007669"/>
    <property type="project" value="TreeGrafter"/>
</dbReference>
<feature type="domain" description="SUI1" evidence="5">
    <location>
        <begin position="27"/>
        <end position="93"/>
    </location>
</feature>
<dbReference type="GO" id="GO:0003729">
    <property type="term" value="F:mRNA binding"/>
    <property type="evidence" value="ECO:0007669"/>
    <property type="project" value="TreeGrafter"/>
</dbReference>
<evidence type="ECO:0000313" key="7">
    <source>
        <dbReference type="Proteomes" id="UP000184357"/>
    </source>
</evidence>
<dbReference type="GO" id="GO:0003743">
    <property type="term" value="F:translation initiation factor activity"/>
    <property type="evidence" value="ECO:0007669"/>
    <property type="project" value="UniProtKB-KW"/>
</dbReference>
<comment type="similarity">
    <text evidence="1">Belongs to the SUI1 family.</text>
</comment>
<evidence type="ECO:0000256" key="3">
    <source>
        <dbReference type="ARBA" id="ARBA00022917"/>
    </source>
</evidence>
<dbReference type="OrthoDB" id="11182at2157"/>
<dbReference type="CDD" id="cd11567">
    <property type="entry name" value="YciH_like"/>
    <property type="match status" value="1"/>
</dbReference>
<dbReference type="PANTHER" id="PTHR12789:SF0">
    <property type="entry name" value="DENSITY-REGULATED PROTEIN"/>
    <property type="match status" value="1"/>
</dbReference>
<evidence type="ECO:0000256" key="1">
    <source>
        <dbReference type="ARBA" id="ARBA00005422"/>
    </source>
</evidence>
<dbReference type="NCBIfam" id="NF002096">
    <property type="entry name" value="PRK00939.1"/>
    <property type="match status" value="1"/>
</dbReference>
<feature type="compositionally biased region" description="Acidic residues" evidence="4">
    <location>
        <begin position="1"/>
        <end position="18"/>
    </location>
</feature>
<dbReference type="InterPro" id="IPR050318">
    <property type="entry name" value="DENR/SUI1_TIF"/>
</dbReference>
<dbReference type="Pfam" id="PF01253">
    <property type="entry name" value="SUI1"/>
    <property type="match status" value="1"/>
</dbReference>
<dbReference type="InterPro" id="IPR001950">
    <property type="entry name" value="SUI1"/>
</dbReference>
<reference evidence="6 7" key="1">
    <citation type="submission" date="2016-11" db="EMBL/GenBank/DDBJ databases">
        <authorList>
            <person name="Jaros S."/>
            <person name="Januszkiewicz K."/>
            <person name="Wedrychowicz H."/>
        </authorList>
    </citation>
    <scope>NUCLEOTIDE SEQUENCE [LARGE SCALE GENOMIC DNA]</scope>
    <source>
        <strain evidence="6 7">DSM 9297</strain>
    </source>
</reference>
<keyword evidence="2" id="KW-0810">Translation regulation</keyword>
<keyword evidence="6" id="KW-0396">Initiation factor</keyword>
<dbReference type="Gene3D" id="3.30.780.10">
    <property type="entry name" value="SUI1-like domain"/>
    <property type="match status" value="1"/>
</dbReference>
<evidence type="ECO:0000259" key="5">
    <source>
        <dbReference type="PROSITE" id="PS50296"/>
    </source>
</evidence>
<protein>
    <submittedName>
        <fullName evidence="6">Translation initiation factor 1 (eIF-1/SUI1)</fullName>
    </submittedName>
</protein>
<name>A0A1M5KQ34_9EURY</name>
<dbReference type="InterPro" id="IPR036877">
    <property type="entry name" value="SUI1_dom_sf"/>
</dbReference>
<dbReference type="AlphaFoldDB" id="A0A1M5KQ34"/>
<dbReference type="Proteomes" id="UP000184357">
    <property type="component" value="Unassembled WGS sequence"/>
</dbReference>
<evidence type="ECO:0000313" key="6">
    <source>
        <dbReference type="EMBL" id="SHG54897.1"/>
    </source>
</evidence>
<dbReference type="PROSITE" id="PS50296">
    <property type="entry name" value="SUI1"/>
    <property type="match status" value="1"/>
</dbReference>
<dbReference type="InterPro" id="IPR005872">
    <property type="entry name" value="SUI1_arc_bac"/>
</dbReference>